<dbReference type="Proteomes" id="UP000013827">
    <property type="component" value="Unassembled WGS sequence"/>
</dbReference>
<organism evidence="1 2">
    <name type="scientific">Emiliania huxleyi (strain CCMP1516)</name>
    <dbReference type="NCBI Taxonomy" id="280463"/>
    <lineage>
        <taxon>Eukaryota</taxon>
        <taxon>Haptista</taxon>
        <taxon>Haptophyta</taxon>
        <taxon>Prymnesiophyceae</taxon>
        <taxon>Isochrysidales</taxon>
        <taxon>Noelaerhabdaceae</taxon>
        <taxon>Emiliania</taxon>
    </lineage>
</organism>
<name>A0A0D3IWP7_EMIH1</name>
<dbReference type="AlphaFoldDB" id="A0A0D3IWP7"/>
<keyword evidence="2" id="KW-1185">Reference proteome</keyword>
<dbReference type="GeneID" id="17261834"/>
<dbReference type="KEGG" id="ehx:EMIHUDRAFT_211253"/>
<dbReference type="RefSeq" id="XP_005768111.1">
    <property type="nucleotide sequence ID" value="XM_005768054.1"/>
</dbReference>
<proteinExistence type="predicted"/>
<reference evidence="1" key="2">
    <citation type="submission" date="2024-10" db="UniProtKB">
        <authorList>
            <consortium name="EnsemblProtists"/>
        </authorList>
    </citation>
    <scope>IDENTIFICATION</scope>
</reference>
<dbReference type="EnsemblProtists" id="EOD15682">
    <property type="protein sequence ID" value="EOD15682"/>
    <property type="gene ID" value="EMIHUDRAFT_211253"/>
</dbReference>
<dbReference type="PaxDb" id="2903-EOD15682"/>
<evidence type="ECO:0000313" key="1">
    <source>
        <dbReference type="EnsemblProtists" id="EOD15682"/>
    </source>
</evidence>
<reference evidence="2" key="1">
    <citation type="journal article" date="2013" name="Nature">
        <title>Pan genome of the phytoplankton Emiliania underpins its global distribution.</title>
        <authorList>
            <person name="Read B.A."/>
            <person name="Kegel J."/>
            <person name="Klute M.J."/>
            <person name="Kuo A."/>
            <person name="Lefebvre S.C."/>
            <person name="Maumus F."/>
            <person name="Mayer C."/>
            <person name="Miller J."/>
            <person name="Monier A."/>
            <person name="Salamov A."/>
            <person name="Young J."/>
            <person name="Aguilar M."/>
            <person name="Claverie J.M."/>
            <person name="Frickenhaus S."/>
            <person name="Gonzalez K."/>
            <person name="Herman E.K."/>
            <person name="Lin Y.C."/>
            <person name="Napier J."/>
            <person name="Ogata H."/>
            <person name="Sarno A.F."/>
            <person name="Shmutz J."/>
            <person name="Schroeder D."/>
            <person name="de Vargas C."/>
            <person name="Verret F."/>
            <person name="von Dassow P."/>
            <person name="Valentin K."/>
            <person name="Van de Peer Y."/>
            <person name="Wheeler G."/>
            <person name="Dacks J.B."/>
            <person name="Delwiche C.F."/>
            <person name="Dyhrman S.T."/>
            <person name="Glockner G."/>
            <person name="John U."/>
            <person name="Richards T."/>
            <person name="Worden A.Z."/>
            <person name="Zhang X."/>
            <person name="Grigoriev I.V."/>
            <person name="Allen A.E."/>
            <person name="Bidle K."/>
            <person name="Borodovsky M."/>
            <person name="Bowler C."/>
            <person name="Brownlee C."/>
            <person name="Cock J.M."/>
            <person name="Elias M."/>
            <person name="Gladyshev V.N."/>
            <person name="Groth M."/>
            <person name="Guda C."/>
            <person name="Hadaegh A."/>
            <person name="Iglesias-Rodriguez M.D."/>
            <person name="Jenkins J."/>
            <person name="Jones B.M."/>
            <person name="Lawson T."/>
            <person name="Leese F."/>
            <person name="Lindquist E."/>
            <person name="Lobanov A."/>
            <person name="Lomsadze A."/>
            <person name="Malik S.B."/>
            <person name="Marsh M.E."/>
            <person name="Mackinder L."/>
            <person name="Mock T."/>
            <person name="Mueller-Roeber B."/>
            <person name="Pagarete A."/>
            <person name="Parker M."/>
            <person name="Probert I."/>
            <person name="Quesneville H."/>
            <person name="Raines C."/>
            <person name="Rensing S.A."/>
            <person name="Riano-Pachon D.M."/>
            <person name="Richier S."/>
            <person name="Rokitta S."/>
            <person name="Shiraiwa Y."/>
            <person name="Soanes D.M."/>
            <person name="van der Giezen M."/>
            <person name="Wahlund T.M."/>
            <person name="Williams B."/>
            <person name="Wilson W."/>
            <person name="Wolfe G."/>
            <person name="Wurch L.L."/>
        </authorList>
    </citation>
    <scope>NUCLEOTIDE SEQUENCE</scope>
</reference>
<sequence length="129" mass="14028">MSRIRLANVIFKFICENTNLPMAALFRSPGYDAELRRKRTWALLALALALSITALPPPSRADVGQPDHYNASAAGLQLEAPLNELSRNSVVEDDERLEYLVSGRITALAEACDEADAAAVCADQGQGQW</sequence>
<evidence type="ECO:0008006" key="3">
    <source>
        <dbReference type="Google" id="ProtNLM"/>
    </source>
</evidence>
<protein>
    <recommendedName>
        <fullName evidence="3">UrcA family protein</fullName>
    </recommendedName>
</protein>
<accession>A0A0D3IWP7</accession>
<dbReference type="HOGENOM" id="CLU_2113580_0_0_1"/>
<evidence type="ECO:0000313" key="2">
    <source>
        <dbReference type="Proteomes" id="UP000013827"/>
    </source>
</evidence>